<dbReference type="EMBL" id="DWXX01000044">
    <property type="protein sequence ID" value="HJB58522.1"/>
    <property type="molecule type" value="Genomic_DNA"/>
</dbReference>
<reference evidence="1" key="1">
    <citation type="journal article" date="2021" name="PeerJ">
        <title>Extensive microbial diversity within the chicken gut microbiome revealed by metagenomics and culture.</title>
        <authorList>
            <person name="Gilroy R."/>
            <person name="Ravi A."/>
            <person name="Getino M."/>
            <person name="Pursley I."/>
            <person name="Horton D.L."/>
            <person name="Alikhan N.F."/>
            <person name="Baker D."/>
            <person name="Gharbi K."/>
            <person name="Hall N."/>
            <person name="Watson M."/>
            <person name="Adriaenssens E.M."/>
            <person name="Foster-Nyarko E."/>
            <person name="Jarju S."/>
            <person name="Secka A."/>
            <person name="Antonio M."/>
            <person name="Oren A."/>
            <person name="Chaudhuri R.R."/>
            <person name="La Ragione R."/>
            <person name="Hildebrand F."/>
            <person name="Pallen M.J."/>
        </authorList>
    </citation>
    <scope>NUCLEOTIDE SEQUENCE</scope>
    <source>
        <strain evidence="1">ChiHjej9B8-13557</strain>
    </source>
</reference>
<proteinExistence type="predicted"/>
<protein>
    <submittedName>
        <fullName evidence="1">NusG domain II-containing protein</fullName>
    </submittedName>
</protein>
<gene>
    <name evidence="1" type="ORF">H9771_02490</name>
</gene>
<dbReference type="InterPro" id="IPR038690">
    <property type="entry name" value="NusG_2_sf"/>
</dbReference>
<accession>A0A9D2MDN7</accession>
<organism evidence="1 2">
    <name type="scientific">Candidatus Faecalibacterium faecipullorum</name>
    <dbReference type="NCBI Taxonomy" id="2838578"/>
    <lineage>
        <taxon>Bacteria</taxon>
        <taxon>Bacillati</taxon>
        <taxon>Bacillota</taxon>
        <taxon>Clostridia</taxon>
        <taxon>Eubacteriales</taxon>
        <taxon>Oscillospiraceae</taxon>
        <taxon>Faecalibacterium</taxon>
    </lineage>
</organism>
<dbReference type="Proteomes" id="UP000824211">
    <property type="component" value="Unassembled WGS sequence"/>
</dbReference>
<dbReference type="AlphaFoldDB" id="A0A9D2MDN7"/>
<evidence type="ECO:0000313" key="2">
    <source>
        <dbReference type="Proteomes" id="UP000824211"/>
    </source>
</evidence>
<dbReference type="CDD" id="cd09846">
    <property type="entry name" value="DUF1312"/>
    <property type="match status" value="1"/>
</dbReference>
<sequence length="119" mass="12750">MQRKKILANALFAAVILLAAAALFLLRGAGRAADAPLQARLVYGDGADRVLDLPLDEDKVYDVDTGYLTVHIEVRDGAARFVDSPCPDHICEGYGWLTLEDQTATCLPARAVLTIVPAA</sequence>
<comment type="caution">
    <text evidence="1">The sequence shown here is derived from an EMBL/GenBank/DDBJ whole genome shotgun (WGS) entry which is preliminary data.</text>
</comment>
<evidence type="ECO:0000313" key="1">
    <source>
        <dbReference type="EMBL" id="HJB58522.1"/>
    </source>
</evidence>
<reference evidence="1" key="2">
    <citation type="submission" date="2021-04" db="EMBL/GenBank/DDBJ databases">
        <authorList>
            <person name="Gilroy R."/>
        </authorList>
    </citation>
    <scope>NUCLEOTIDE SEQUENCE</scope>
    <source>
        <strain evidence="1">ChiHjej9B8-13557</strain>
    </source>
</reference>
<dbReference type="Gene3D" id="2.60.320.10">
    <property type="entry name" value="N-utilization substance G protein NusG, insert domain"/>
    <property type="match status" value="1"/>
</dbReference>
<name>A0A9D2MDN7_9FIRM</name>
<dbReference type="Pfam" id="PF07009">
    <property type="entry name" value="NusG_II"/>
    <property type="match status" value="1"/>
</dbReference>